<protein>
    <submittedName>
        <fullName evidence="2">Uncharacterized protein</fullName>
    </submittedName>
</protein>
<comment type="caution">
    <text evidence="2">The sequence shown here is derived from an EMBL/GenBank/DDBJ whole genome shotgun (WGS) entry which is preliminary data.</text>
</comment>
<keyword evidence="1" id="KW-0175">Coiled coil</keyword>
<organism evidence="2 3">
    <name type="scientific">Discina gigas</name>
    <dbReference type="NCBI Taxonomy" id="1032678"/>
    <lineage>
        <taxon>Eukaryota</taxon>
        <taxon>Fungi</taxon>
        <taxon>Dikarya</taxon>
        <taxon>Ascomycota</taxon>
        <taxon>Pezizomycotina</taxon>
        <taxon>Pezizomycetes</taxon>
        <taxon>Pezizales</taxon>
        <taxon>Discinaceae</taxon>
        <taxon>Discina</taxon>
    </lineage>
</organism>
<sequence>MKERLQDRKTDWEKVREVVEKEVRGTEEEWKRARDNEDVEDMARIMEETMRKGVYEGTPVEKPTWRSKKWFDDEVNEKRKEMVKIKRWRKGRSRWERNEEDEEWKKKREEYMRLIRKKKKEMSDKYVEEAESNEAMWAVWRMTRKNRFAKTPTLRKGETRAVKFEEKEELLRKVLFQEETKTDEQHERWEKRERVEISEQQVRQAFRKMGGLKAPGKDEIVVKAIKETMEIIGERLREIYQLAVNCG</sequence>
<reference evidence="2 3" key="1">
    <citation type="submission" date="2024-02" db="EMBL/GenBank/DDBJ databases">
        <title>Discinaceae phylogenomics.</title>
        <authorList>
            <person name="Dirks A.C."/>
            <person name="James T.Y."/>
        </authorList>
    </citation>
    <scope>NUCLEOTIDE SEQUENCE [LARGE SCALE GENOMIC DNA]</scope>
    <source>
        <strain evidence="2 3">ACD0624</strain>
    </source>
</reference>
<name>A0ABR3G7Z0_9PEZI</name>
<evidence type="ECO:0000256" key="1">
    <source>
        <dbReference type="SAM" id="Coils"/>
    </source>
</evidence>
<evidence type="ECO:0000313" key="2">
    <source>
        <dbReference type="EMBL" id="KAL0632055.1"/>
    </source>
</evidence>
<keyword evidence="3" id="KW-1185">Reference proteome</keyword>
<dbReference type="Proteomes" id="UP001447188">
    <property type="component" value="Unassembled WGS sequence"/>
</dbReference>
<proteinExistence type="predicted"/>
<gene>
    <name evidence="2" type="ORF">Q9L58_009086</name>
</gene>
<dbReference type="EMBL" id="JBBBZM010000191">
    <property type="protein sequence ID" value="KAL0632055.1"/>
    <property type="molecule type" value="Genomic_DNA"/>
</dbReference>
<feature type="coiled-coil region" evidence="1">
    <location>
        <begin position="2"/>
        <end position="36"/>
    </location>
</feature>
<accession>A0ABR3G7Z0</accession>
<evidence type="ECO:0000313" key="3">
    <source>
        <dbReference type="Proteomes" id="UP001447188"/>
    </source>
</evidence>